<dbReference type="RefSeq" id="XP_014160373.1">
    <property type="nucleotide sequence ID" value="XM_014304898.1"/>
</dbReference>
<sequence length="108" mass="11988">MAINGGRIDNQVQESSDSGIYSSESSMPSLLSNNSDSEGEVVSARERNDSTPTTKHGEDWQQTRVQNDQPDMGQESRPEMGSNMNDATRLLTRTNNPSEKGQEELKQR</sequence>
<name>A0A0L0GC41_9EUKA</name>
<accession>A0A0L0GC41</accession>
<feature type="compositionally biased region" description="Basic and acidic residues" evidence="1">
    <location>
        <begin position="43"/>
        <end position="61"/>
    </location>
</feature>
<dbReference type="EMBL" id="KQ241650">
    <property type="protein sequence ID" value="KNC86471.1"/>
    <property type="molecule type" value="Genomic_DNA"/>
</dbReference>
<feature type="compositionally biased region" description="Low complexity" evidence="1">
    <location>
        <begin position="15"/>
        <end position="36"/>
    </location>
</feature>
<feature type="region of interest" description="Disordered" evidence="1">
    <location>
        <begin position="1"/>
        <end position="108"/>
    </location>
</feature>
<dbReference type="GeneID" id="25901885"/>
<dbReference type="Proteomes" id="UP000054560">
    <property type="component" value="Unassembled WGS sequence"/>
</dbReference>
<proteinExistence type="predicted"/>
<organism evidence="2 3">
    <name type="scientific">Sphaeroforma arctica JP610</name>
    <dbReference type="NCBI Taxonomy" id="667725"/>
    <lineage>
        <taxon>Eukaryota</taxon>
        <taxon>Ichthyosporea</taxon>
        <taxon>Ichthyophonida</taxon>
        <taxon>Sphaeroforma</taxon>
    </lineage>
</organism>
<gene>
    <name evidence="2" type="ORF">SARC_01381</name>
</gene>
<keyword evidence="3" id="KW-1185">Reference proteome</keyword>
<dbReference type="AlphaFoldDB" id="A0A0L0GC41"/>
<protein>
    <submittedName>
        <fullName evidence="2">Uncharacterized protein</fullName>
    </submittedName>
</protein>
<evidence type="ECO:0000256" key="1">
    <source>
        <dbReference type="SAM" id="MobiDB-lite"/>
    </source>
</evidence>
<evidence type="ECO:0000313" key="2">
    <source>
        <dbReference type="EMBL" id="KNC86471.1"/>
    </source>
</evidence>
<evidence type="ECO:0000313" key="3">
    <source>
        <dbReference type="Proteomes" id="UP000054560"/>
    </source>
</evidence>
<reference evidence="2 3" key="1">
    <citation type="submission" date="2011-02" db="EMBL/GenBank/DDBJ databases">
        <title>The Genome Sequence of Sphaeroforma arctica JP610.</title>
        <authorList>
            <consortium name="The Broad Institute Genome Sequencing Platform"/>
            <person name="Russ C."/>
            <person name="Cuomo C."/>
            <person name="Young S.K."/>
            <person name="Zeng Q."/>
            <person name="Gargeya S."/>
            <person name="Alvarado L."/>
            <person name="Berlin A."/>
            <person name="Chapman S.B."/>
            <person name="Chen Z."/>
            <person name="Freedman E."/>
            <person name="Gellesch M."/>
            <person name="Goldberg J."/>
            <person name="Griggs A."/>
            <person name="Gujja S."/>
            <person name="Heilman E."/>
            <person name="Heiman D."/>
            <person name="Howarth C."/>
            <person name="Mehta T."/>
            <person name="Neiman D."/>
            <person name="Pearson M."/>
            <person name="Roberts A."/>
            <person name="Saif S."/>
            <person name="Shea T."/>
            <person name="Shenoy N."/>
            <person name="Sisk P."/>
            <person name="Stolte C."/>
            <person name="Sykes S."/>
            <person name="White J."/>
            <person name="Yandava C."/>
            <person name="Burger G."/>
            <person name="Gray M.W."/>
            <person name="Holland P.W.H."/>
            <person name="King N."/>
            <person name="Lang F.B.F."/>
            <person name="Roger A.J."/>
            <person name="Ruiz-Trillo I."/>
            <person name="Haas B."/>
            <person name="Nusbaum C."/>
            <person name="Birren B."/>
        </authorList>
    </citation>
    <scope>NUCLEOTIDE SEQUENCE [LARGE SCALE GENOMIC DNA]</scope>
    <source>
        <strain evidence="2 3">JP610</strain>
    </source>
</reference>
<feature type="compositionally biased region" description="Polar residues" evidence="1">
    <location>
        <begin position="82"/>
        <end position="99"/>
    </location>
</feature>